<accession>A0ABW8B8L6</accession>
<organism evidence="4 5">
    <name type="scientific">Streptomyces salinarius</name>
    <dbReference type="NCBI Taxonomy" id="2762598"/>
    <lineage>
        <taxon>Bacteria</taxon>
        <taxon>Bacillati</taxon>
        <taxon>Actinomycetota</taxon>
        <taxon>Actinomycetes</taxon>
        <taxon>Kitasatosporales</taxon>
        <taxon>Streptomycetaceae</taxon>
        <taxon>Streptomyces</taxon>
    </lineage>
</organism>
<keyword evidence="5" id="KW-1185">Reference proteome</keyword>
<name>A0ABW8B8L6_9ACTN</name>
<evidence type="ECO:0000259" key="3">
    <source>
        <dbReference type="Pfam" id="PF20028"/>
    </source>
</evidence>
<feature type="region of interest" description="Disordered" evidence="1">
    <location>
        <begin position="358"/>
        <end position="401"/>
    </location>
</feature>
<dbReference type="InterPro" id="IPR045555">
    <property type="entry name" value="VMAP-M0"/>
</dbReference>
<dbReference type="EMBL" id="JBITPR010000023">
    <property type="protein sequence ID" value="MFI7870460.1"/>
    <property type="molecule type" value="Genomic_DNA"/>
</dbReference>
<reference evidence="4 5" key="1">
    <citation type="submission" date="2024-07" db="EMBL/GenBank/DDBJ databases">
        <title>Whole genome sequencing of Prodigiosin pigment-producing Streptomyces salinarius isolated from rhizosphere soil of Arachis hypogaea.</title>
        <authorList>
            <person name="Vidhya A."/>
            <person name="Ramya S."/>
        </authorList>
    </citation>
    <scope>NUCLEOTIDE SEQUENCE [LARGE SCALE GENOMIC DNA]</scope>
    <source>
        <strain evidence="4 5">VRMG2420</strain>
    </source>
</reference>
<feature type="domain" description="vWA-MoxR associated protein C-terminal" evidence="3">
    <location>
        <begin position="245"/>
        <end position="477"/>
    </location>
</feature>
<evidence type="ECO:0000259" key="2">
    <source>
        <dbReference type="Pfam" id="PF19916"/>
    </source>
</evidence>
<dbReference type="Proteomes" id="UP001614264">
    <property type="component" value="Unassembled WGS sequence"/>
</dbReference>
<feature type="domain" description="vWA-MoxR associated protein middle region 0" evidence="2">
    <location>
        <begin position="116"/>
        <end position="217"/>
    </location>
</feature>
<dbReference type="InterPro" id="IPR045450">
    <property type="entry name" value="VMAP_C"/>
</dbReference>
<proteinExistence type="predicted"/>
<evidence type="ECO:0000313" key="4">
    <source>
        <dbReference type="EMBL" id="MFI7870460.1"/>
    </source>
</evidence>
<feature type="compositionally biased region" description="Basic and acidic residues" evidence="1">
    <location>
        <begin position="377"/>
        <end position="390"/>
    </location>
</feature>
<dbReference type="Pfam" id="PF20028">
    <property type="entry name" value="VMAP-C"/>
    <property type="match status" value="1"/>
</dbReference>
<dbReference type="Pfam" id="PF19916">
    <property type="entry name" value="VMAP-M0"/>
    <property type="match status" value="1"/>
</dbReference>
<evidence type="ECO:0000256" key="1">
    <source>
        <dbReference type="SAM" id="MobiDB-lite"/>
    </source>
</evidence>
<evidence type="ECO:0000313" key="5">
    <source>
        <dbReference type="Proteomes" id="UP001614264"/>
    </source>
</evidence>
<protein>
    <submittedName>
        <fullName evidence="4">Uncharacterized protein</fullName>
    </submittedName>
</protein>
<dbReference type="RefSeq" id="WP_165285905.1">
    <property type="nucleotide sequence ID" value="NZ_JBITPR010000023.1"/>
</dbReference>
<sequence length="496" mass="53789">MTDSAATAPTTGSSSRTVADLQRALAQGLASNPLLNSESGWRSLTARLARQGGPFPPAPGDGAPPADRIGELVAACGDQADDAEALADAIDHVTRDPGLALPLRTVADWLTARTLLSEAELDELRGLLDPVPAHQATAAAQACLPFLAADLPAHCTGTWPTTLHLLRRNMLPTGLPPLLAYLEHLAAARPAQESALHAWAGRKAEDWGLTEELQACRTAAADFVLPERSPARVMFVLLPDGLQKDTYTLRMWHREGARAKPALRDEDTQAVSHTELRPTVAQRLRQWVQETSEAVLDDMCVEFWLPLPLINEPVWDWCADATQPAHPARTVLVRSLDRLQIPTIQSAWRARWDSLMHASEEAESPDGGTAVSAPQDAESHREPARPRRAQDPVILKSPPSDKEGRLQFLDALRSGAPAILWHRLDCSAAFQSAALRLIGAGPLQELPDRISALRADHRRSTSADDAVADITLLWDDPTHTLPTLHSLVAPSEARVL</sequence>
<gene>
    <name evidence="4" type="ORF">AB4829_07605</name>
</gene>
<comment type="caution">
    <text evidence="4">The sequence shown here is derived from an EMBL/GenBank/DDBJ whole genome shotgun (WGS) entry which is preliminary data.</text>
</comment>